<evidence type="ECO:0000313" key="2">
    <source>
        <dbReference type="Proteomes" id="UP000324585"/>
    </source>
</evidence>
<comment type="caution">
    <text evidence="1">The sequence shown here is derived from an EMBL/GenBank/DDBJ whole genome shotgun (WGS) entry which is preliminary data.</text>
</comment>
<sequence>MLLKVNASEGFGELLHATVLDKLLSGTLDHAAHFEHVVAASKLCIQVGVNSECTCKTVLGRYDDVRNSDASTTPSPGERRLKTVLHCWTTSSGIENRSVLATPAGNSRFLNCAKVLAAQNQ</sequence>
<proteinExistence type="predicted"/>
<dbReference type="Proteomes" id="UP000324585">
    <property type="component" value="Unassembled WGS sequence"/>
</dbReference>
<keyword evidence="2" id="KW-1185">Reference proteome</keyword>
<reference evidence="2" key="1">
    <citation type="journal article" date="2019" name="Nat. Commun.">
        <title>Expansion of phycobilisome linker gene families in mesophilic red algae.</title>
        <authorList>
            <person name="Lee J."/>
            <person name="Kim D."/>
            <person name="Bhattacharya D."/>
            <person name="Yoon H.S."/>
        </authorList>
    </citation>
    <scope>NUCLEOTIDE SEQUENCE [LARGE SCALE GENOMIC DNA]</scope>
    <source>
        <strain evidence="2">CCMP 1328</strain>
    </source>
</reference>
<accession>A0A5J4Z4V7</accession>
<evidence type="ECO:0000313" key="1">
    <source>
        <dbReference type="EMBL" id="KAA8498901.1"/>
    </source>
</evidence>
<dbReference type="EMBL" id="VRMN01000001">
    <property type="protein sequence ID" value="KAA8498901.1"/>
    <property type="molecule type" value="Genomic_DNA"/>
</dbReference>
<gene>
    <name evidence="1" type="ORF">FVE85_6486</name>
</gene>
<name>A0A5J4Z4V7_PORPP</name>
<protein>
    <submittedName>
        <fullName evidence="1">Uncharacterized protein</fullName>
    </submittedName>
</protein>
<dbReference type="AlphaFoldDB" id="A0A5J4Z4V7"/>
<organism evidence="1 2">
    <name type="scientific">Porphyridium purpureum</name>
    <name type="common">Red alga</name>
    <name type="synonym">Porphyridium cruentum</name>
    <dbReference type="NCBI Taxonomy" id="35688"/>
    <lineage>
        <taxon>Eukaryota</taxon>
        <taxon>Rhodophyta</taxon>
        <taxon>Bangiophyceae</taxon>
        <taxon>Porphyridiales</taxon>
        <taxon>Porphyridiaceae</taxon>
        <taxon>Porphyridium</taxon>
    </lineage>
</organism>